<evidence type="ECO:0000256" key="1">
    <source>
        <dbReference type="ARBA" id="ARBA00004496"/>
    </source>
</evidence>
<dbReference type="GO" id="GO:0005737">
    <property type="term" value="C:cytoplasm"/>
    <property type="evidence" value="ECO:0007669"/>
    <property type="project" value="UniProtKB-SubCell"/>
</dbReference>
<dbReference type="GO" id="GO:0009791">
    <property type="term" value="P:post-embryonic development"/>
    <property type="evidence" value="ECO:0007669"/>
    <property type="project" value="TreeGrafter"/>
</dbReference>
<dbReference type="PANTHER" id="PTHR13463:SF3">
    <property type="entry name" value="PROTEIN C10"/>
    <property type="match status" value="1"/>
</dbReference>
<keyword evidence="5" id="KW-1185">Reference proteome</keyword>
<dbReference type="Pfam" id="PF14974">
    <property type="entry name" value="P_C10"/>
    <property type="match status" value="1"/>
</dbReference>
<evidence type="ECO:0000313" key="6">
    <source>
        <dbReference type="WBParaSite" id="nRc.2.0.1.t48075-RA"/>
    </source>
</evidence>
<evidence type="ECO:0000313" key="5">
    <source>
        <dbReference type="Proteomes" id="UP000887565"/>
    </source>
</evidence>
<dbReference type="AlphaFoldDB" id="A0A915LAC3"/>
<dbReference type="PANTHER" id="PTHR13463">
    <property type="entry name" value="PROTEIN C10"/>
    <property type="match status" value="1"/>
</dbReference>
<dbReference type="Proteomes" id="UP000887565">
    <property type="component" value="Unplaced"/>
</dbReference>
<dbReference type="InterPro" id="IPR026317">
    <property type="entry name" value="P_C10"/>
</dbReference>
<evidence type="ECO:0000256" key="3">
    <source>
        <dbReference type="ARBA" id="ARBA00020502"/>
    </source>
</evidence>
<accession>A0A915LAC3</accession>
<keyword evidence="4" id="KW-0963">Cytoplasm</keyword>
<evidence type="ECO:0000256" key="4">
    <source>
        <dbReference type="ARBA" id="ARBA00022490"/>
    </source>
</evidence>
<organism evidence="5 6">
    <name type="scientific">Romanomermis culicivorax</name>
    <name type="common">Nematode worm</name>
    <dbReference type="NCBI Taxonomy" id="13658"/>
    <lineage>
        <taxon>Eukaryota</taxon>
        <taxon>Metazoa</taxon>
        <taxon>Ecdysozoa</taxon>
        <taxon>Nematoda</taxon>
        <taxon>Enoplea</taxon>
        <taxon>Dorylaimia</taxon>
        <taxon>Mermithida</taxon>
        <taxon>Mermithoidea</taxon>
        <taxon>Mermithidae</taxon>
        <taxon>Romanomermis</taxon>
    </lineage>
</organism>
<evidence type="ECO:0000256" key="2">
    <source>
        <dbReference type="ARBA" id="ARBA00007083"/>
    </source>
</evidence>
<dbReference type="WBParaSite" id="nRc.2.0.1.t48075-RA">
    <property type="protein sequence ID" value="nRc.2.0.1.t48075-RA"/>
    <property type="gene ID" value="nRc.2.0.1.g48075"/>
</dbReference>
<reference evidence="6" key="1">
    <citation type="submission" date="2022-11" db="UniProtKB">
        <authorList>
            <consortium name="WormBaseParasite"/>
        </authorList>
    </citation>
    <scope>IDENTIFICATION</scope>
</reference>
<name>A0A915LAC3_ROMCU</name>
<proteinExistence type="inferred from homology"/>
<comment type="similarity">
    <text evidence="2">Belongs to the UPF0456 family.</text>
</comment>
<protein>
    <recommendedName>
        <fullName evidence="3">Protein C10</fullName>
    </recommendedName>
</protein>
<comment type="subcellular location">
    <subcellularLocation>
        <location evidence="1">Cytoplasm</location>
    </subcellularLocation>
</comment>
<sequence>MLDTIRSSRETFKLCDVYNACGNDMLKRMQIVFPILTKMQMDILGKYGYSRDSDGLLKFFQEITVLEKDDDIKKLNEELRSLLIPTLPDI</sequence>